<dbReference type="InterPro" id="IPR002543">
    <property type="entry name" value="FtsK_dom"/>
</dbReference>
<dbReference type="InterPro" id="IPR027417">
    <property type="entry name" value="P-loop_NTPase"/>
</dbReference>
<dbReference type="EMBL" id="LT629692">
    <property type="protein sequence ID" value="SDH41852.1"/>
    <property type="molecule type" value="Genomic_DNA"/>
</dbReference>
<evidence type="ECO:0000256" key="3">
    <source>
        <dbReference type="PROSITE-ProRule" id="PRU00289"/>
    </source>
</evidence>
<dbReference type="OrthoDB" id="9807790at2"/>
<feature type="domain" description="FtsK" evidence="4">
    <location>
        <begin position="367"/>
        <end position="550"/>
    </location>
</feature>
<dbReference type="SMART" id="SM00382">
    <property type="entry name" value="AAA"/>
    <property type="match status" value="2"/>
</dbReference>
<evidence type="ECO:0000256" key="2">
    <source>
        <dbReference type="ARBA" id="ARBA00022840"/>
    </source>
</evidence>
<protein>
    <submittedName>
        <fullName evidence="5">DNA segregation ATPase FtsK/SpoIIIE, S-DNA-T family</fullName>
    </submittedName>
</protein>
<evidence type="ECO:0000313" key="6">
    <source>
        <dbReference type="Proteomes" id="UP000199009"/>
    </source>
</evidence>
<evidence type="ECO:0000313" key="5">
    <source>
        <dbReference type="EMBL" id="SDH41852.1"/>
    </source>
</evidence>
<dbReference type="STRING" id="370764.SAMN04489810_3010"/>
<dbReference type="PANTHER" id="PTHR22683">
    <property type="entry name" value="SPORULATION PROTEIN RELATED"/>
    <property type="match status" value="1"/>
</dbReference>
<dbReference type="Gene3D" id="3.40.50.300">
    <property type="entry name" value="P-loop containing nucleotide triphosphate hydrolases"/>
    <property type="match status" value="3"/>
</dbReference>
<dbReference type="SUPFAM" id="SSF52540">
    <property type="entry name" value="P-loop containing nucleoside triphosphate hydrolases"/>
    <property type="match status" value="2"/>
</dbReference>
<keyword evidence="1 3" id="KW-0547">Nucleotide-binding</keyword>
<name>A0A1G8C908_9MICO</name>
<dbReference type="CDD" id="cd01120">
    <property type="entry name" value="RecA-like_superfamily"/>
    <property type="match status" value="1"/>
</dbReference>
<dbReference type="Pfam" id="PF01580">
    <property type="entry name" value="FtsK_SpoIIIE"/>
    <property type="match status" value="1"/>
</dbReference>
<dbReference type="GO" id="GO:0005524">
    <property type="term" value="F:ATP binding"/>
    <property type="evidence" value="ECO:0007669"/>
    <property type="project" value="UniProtKB-UniRule"/>
</dbReference>
<reference evidence="5 6" key="1">
    <citation type="submission" date="2016-10" db="EMBL/GenBank/DDBJ databases">
        <authorList>
            <person name="de Groot N.N."/>
        </authorList>
    </citation>
    <scope>NUCLEOTIDE SEQUENCE [LARGE SCALE GENOMIC DNA]</scope>
    <source>
        <strain evidence="5 6">DSM 23142</strain>
    </source>
</reference>
<dbReference type="GO" id="GO:0003677">
    <property type="term" value="F:DNA binding"/>
    <property type="evidence" value="ECO:0007669"/>
    <property type="project" value="InterPro"/>
</dbReference>
<organism evidence="5 6">
    <name type="scientific">Microbacterium pygmaeum</name>
    <dbReference type="NCBI Taxonomy" id="370764"/>
    <lineage>
        <taxon>Bacteria</taxon>
        <taxon>Bacillati</taxon>
        <taxon>Actinomycetota</taxon>
        <taxon>Actinomycetes</taxon>
        <taxon>Micrococcales</taxon>
        <taxon>Microbacteriaceae</taxon>
        <taxon>Microbacterium</taxon>
    </lineage>
</organism>
<sequence length="957" mass="100718">MTARSPGPSAPASARLLPDLRADAPLELPPAWTPPARQGVPLLASVVPVLGAVALWAVTGSVLSLWLAALGPLIAVATMADAARAARRDRRRADRTAFLARERVVRAIDDRHAEERDRRWSRHPDVAGFLAREGEIWRAVPDRADALVVGSGSQPSGLRVTGGGDEPASVEVRDRAATLERAPAIVSPSAGVAVVGDAVLGSAVVRALVLQVCLARPPGAITITGALRGENAWAERLPHRARSRSSAGVASTVLVLVGPDEEVPDRADIAIVRVDPGTPPPARCRVVLTVRSPARAVLDVDGDISELSIEAVGAGQAAAIADELAERAGRTVVSRRSDEPVDLSSLLDSAPAPARGALPAVIGTESGEPRVVDLVGDGPHAIVAGVTGSGKSELLISWVLSLCAGHSTRQVSFLLADFKGGTAFDSLATLPNVTGVLTDLDGAGARRAIESLRAEVRWREAELARCGARDILDPRVELPRLVIVVDEFAALLGDHPELHAVFSDVAARGRALGVHLVLGTQRPSGVMRESLLANCPLRISLRVNDPADSRVVLGTSEAAELPGGADGRGVALMRTAADVIPRRVRIALSHRDDIERIVQRAGGPPPRRPWLPELPTRVHLEELIPSPTASEAEALVLGLADEPENQRQLPAVVRIEDRGLLVIGGAGSGRSTALRTLAAQAPSGAVWIPADGEGAWDAVADLVRNPPARGSVVLIDDLDALMARMPHDYALELADRLDRVMRTTGEAGYLVVAAVQRLSGSAARLADLLPRRLVLAAASRADYIAAGGDPHHHVPGDGAGRGRLAGRAVQVAISDDLPLVGPPPSSAWVPLRPLSGFVARRSPTTRASLADWEAHGVRVLSVDDFVAQAGWPDDDRVVVFGDPEEWQRSWRALTSVRTETDLVIDAACAPEWRMLSGERSLPPYCEPGRARAWLISAGASPERIQLPTGTAPSASRA</sequence>
<gene>
    <name evidence="5" type="ORF">SAMN04489810_3010</name>
</gene>
<feature type="binding site" evidence="3">
    <location>
        <begin position="385"/>
        <end position="392"/>
    </location>
    <ligand>
        <name>ATP</name>
        <dbReference type="ChEBI" id="CHEBI:30616"/>
    </ligand>
</feature>
<dbReference type="CDD" id="cd01127">
    <property type="entry name" value="TrwB_TraG_TraD_VirD4"/>
    <property type="match status" value="1"/>
</dbReference>
<dbReference type="InterPro" id="IPR003593">
    <property type="entry name" value="AAA+_ATPase"/>
</dbReference>
<evidence type="ECO:0000256" key="1">
    <source>
        <dbReference type="ARBA" id="ARBA00022741"/>
    </source>
</evidence>
<dbReference type="RefSeq" id="WP_157681870.1">
    <property type="nucleotide sequence ID" value="NZ_LT629692.1"/>
</dbReference>
<dbReference type="AlphaFoldDB" id="A0A1G8C908"/>
<keyword evidence="2 3" id="KW-0067">ATP-binding</keyword>
<dbReference type="PROSITE" id="PS50901">
    <property type="entry name" value="FTSK"/>
    <property type="match status" value="1"/>
</dbReference>
<keyword evidence="6" id="KW-1185">Reference proteome</keyword>
<dbReference type="Proteomes" id="UP000199009">
    <property type="component" value="Chromosome I"/>
</dbReference>
<proteinExistence type="predicted"/>
<dbReference type="InterPro" id="IPR050206">
    <property type="entry name" value="FtsK/SpoIIIE/SftA"/>
</dbReference>
<evidence type="ECO:0000259" key="4">
    <source>
        <dbReference type="PROSITE" id="PS50901"/>
    </source>
</evidence>
<dbReference type="PANTHER" id="PTHR22683:SF1">
    <property type="entry name" value="TYPE VII SECRETION SYSTEM PROTEIN ESSC"/>
    <property type="match status" value="1"/>
</dbReference>
<accession>A0A1G8C908</accession>